<gene>
    <name evidence="3" type="ORF">SAMN05421676_10685</name>
</gene>
<dbReference type="InterPro" id="IPR001763">
    <property type="entry name" value="Rhodanese-like_dom"/>
</dbReference>
<dbReference type="Pfam" id="PF00581">
    <property type="entry name" value="Rhodanese"/>
    <property type="match status" value="1"/>
</dbReference>
<name>A0A1I0FTY4_9BACI</name>
<keyword evidence="1" id="KW-0812">Transmembrane</keyword>
<keyword evidence="1" id="KW-1133">Transmembrane helix</keyword>
<dbReference type="SMART" id="SM00450">
    <property type="entry name" value="RHOD"/>
    <property type="match status" value="1"/>
</dbReference>
<dbReference type="InterPro" id="IPR036873">
    <property type="entry name" value="Rhodanese-like_dom_sf"/>
</dbReference>
<reference evidence="4" key="1">
    <citation type="submission" date="2016-10" db="EMBL/GenBank/DDBJ databases">
        <authorList>
            <person name="Varghese N."/>
            <person name="Submissions S."/>
        </authorList>
    </citation>
    <scope>NUCLEOTIDE SEQUENCE [LARGE SCALE GENOMIC DNA]</scope>
    <source>
        <strain evidence="4">CGMCC 1.3566</strain>
    </source>
</reference>
<dbReference type="EMBL" id="FOHJ01000006">
    <property type="protein sequence ID" value="SET61718.1"/>
    <property type="molecule type" value="Genomic_DNA"/>
</dbReference>
<dbReference type="Proteomes" id="UP000199095">
    <property type="component" value="Unassembled WGS sequence"/>
</dbReference>
<dbReference type="PROSITE" id="PS50206">
    <property type="entry name" value="RHODANESE_3"/>
    <property type="match status" value="1"/>
</dbReference>
<dbReference type="GO" id="GO:0016740">
    <property type="term" value="F:transferase activity"/>
    <property type="evidence" value="ECO:0007669"/>
    <property type="project" value="UniProtKB-KW"/>
</dbReference>
<accession>A0A1I0FTY4</accession>
<evidence type="ECO:0000313" key="4">
    <source>
        <dbReference type="Proteomes" id="UP000199095"/>
    </source>
</evidence>
<keyword evidence="1" id="KW-0472">Membrane</keyword>
<keyword evidence="4" id="KW-1185">Reference proteome</keyword>
<proteinExistence type="predicted"/>
<evidence type="ECO:0000256" key="1">
    <source>
        <dbReference type="SAM" id="Phobius"/>
    </source>
</evidence>
<feature type="domain" description="Rhodanese" evidence="2">
    <location>
        <begin position="59"/>
        <end position="143"/>
    </location>
</feature>
<keyword evidence="3" id="KW-0808">Transferase</keyword>
<dbReference type="STRING" id="237682.SAMN05421676_10685"/>
<dbReference type="PANTHER" id="PTHR43031">
    <property type="entry name" value="FAD-DEPENDENT OXIDOREDUCTASE"/>
    <property type="match status" value="1"/>
</dbReference>
<dbReference type="CDD" id="cd00158">
    <property type="entry name" value="RHOD"/>
    <property type="match status" value="1"/>
</dbReference>
<dbReference type="PANTHER" id="PTHR43031:SF18">
    <property type="entry name" value="RHODANESE-RELATED SULFURTRANSFERASES"/>
    <property type="match status" value="1"/>
</dbReference>
<organism evidence="3 4">
    <name type="scientific">Salinibacillus kushneri</name>
    <dbReference type="NCBI Taxonomy" id="237682"/>
    <lineage>
        <taxon>Bacteria</taxon>
        <taxon>Bacillati</taxon>
        <taxon>Bacillota</taxon>
        <taxon>Bacilli</taxon>
        <taxon>Bacillales</taxon>
        <taxon>Bacillaceae</taxon>
        <taxon>Salinibacillus</taxon>
    </lineage>
</organism>
<evidence type="ECO:0000259" key="2">
    <source>
        <dbReference type="PROSITE" id="PS50206"/>
    </source>
</evidence>
<dbReference type="Gene3D" id="3.40.250.10">
    <property type="entry name" value="Rhodanese-like domain"/>
    <property type="match status" value="1"/>
</dbReference>
<dbReference type="AlphaFoldDB" id="A0A1I0FTY4"/>
<sequence length="146" mass="17004">MNLSFNIHIIDIDGFSNERGSGMEILFILIVAFLIYTLIKSLLQRRYVKTLPEEEFKQGYRKAQLIDVREPNEFDKGHILGARNIPLSQLKQRLVEIREDKPVYLYCQSSSRSIRAANILRKKGYQDISQLKGGFKKWTGKIKTKK</sequence>
<evidence type="ECO:0000313" key="3">
    <source>
        <dbReference type="EMBL" id="SET61718.1"/>
    </source>
</evidence>
<dbReference type="InterPro" id="IPR050229">
    <property type="entry name" value="GlpE_sulfurtransferase"/>
</dbReference>
<dbReference type="SUPFAM" id="SSF52821">
    <property type="entry name" value="Rhodanese/Cell cycle control phosphatase"/>
    <property type="match status" value="1"/>
</dbReference>
<protein>
    <submittedName>
        <fullName evidence="3">Rhodanese-related sulfurtransferase</fullName>
    </submittedName>
</protein>
<feature type="transmembrane region" description="Helical" evidence="1">
    <location>
        <begin position="20"/>
        <end position="39"/>
    </location>
</feature>